<evidence type="ECO:0000259" key="6">
    <source>
        <dbReference type="Pfam" id="PF01284"/>
    </source>
</evidence>
<dbReference type="Proteomes" id="UP000664521">
    <property type="component" value="Unassembled WGS sequence"/>
</dbReference>
<dbReference type="PANTHER" id="PTHR28165:SF2">
    <property type="entry name" value="MARVEL DOMAIN-CONTAINING PROTEIN"/>
    <property type="match status" value="1"/>
</dbReference>
<dbReference type="GO" id="GO:0032126">
    <property type="term" value="C:eisosome"/>
    <property type="evidence" value="ECO:0007669"/>
    <property type="project" value="TreeGrafter"/>
</dbReference>
<comment type="subcellular location">
    <subcellularLocation>
        <location evidence="1">Membrane</location>
        <topology evidence="1">Multi-pass membrane protein</topology>
    </subcellularLocation>
</comment>
<keyword evidence="3 5" id="KW-1133">Transmembrane helix</keyword>
<evidence type="ECO:0000256" key="2">
    <source>
        <dbReference type="ARBA" id="ARBA00022692"/>
    </source>
</evidence>
<feature type="transmembrane region" description="Helical" evidence="5">
    <location>
        <begin position="12"/>
        <end position="30"/>
    </location>
</feature>
<proteinExistence type="predicted"/>
<feature type="transmembrane region" description="Helical" evidence="5">
    <location>
        <begin position="42"/>
        <end position="63"/>
    </location>
</feature>
<protein>
    <recommendedName>
        <fullName evidence="6">MARVEL domain-containing protein</fullName>
    </recommendedName>
</protein>
<keyword evidence="4 5" id="KW-0472">Membrane</keyword>
<dbReference type="InterPro" id="IPR052649">
    <property type="entry name" value="NCE102-like"/>
</dbReference>
<evidence type="ECO:0000256" key="1">
    <source>
        <dbReference type="ARBA" id="ARBA00004141"/>
    </source>
</evidence>
<organism evidence="7 8">
    <name type="scientific">Heterodermia speciosa</name>
    <dbReference type="NCBI Taxonomy" id="116794"/>
    <lineage>
        <taxon>Eukaryota</taxon>
        <taxon>Fungi</taxon>
        <taxon>Dikarya</taxon>
        <taxon>Ascomycota</taxon>
        <taxon>Pezizomycotina</taxon>
        <taxon>Lecanoromycetes</taxon>
        <taxon>OSLEUM clade</taxon>
        <taxon>Lecanoromycetidae</taxon>
        <taxon>Caliciales</taxon>
        <taxon>Physciaceae</taxon>
        <taxon>Heterodermia</taxon>
    </lineage>
</organism>
<dbReference type="Pfam" id="PF01284">
    <property type="entry name" value="MARVEL"/>
    <property type="match status" value="1"/>
</dbReference>
<gene>
    <name evidence="7" type="ORF">HETSPECPRED_001464</name>
</gene>
<dbReference type="AlphaFoldDB" id="A0A8H3J1M5"/>
<name>A0A8H3J1M5_9LECA</name>
<dbReference type="GO" id="GO:0005886">
    <property type="term" value="C:plasma membrane"/>
    <property type="evidence" value="ECO:0007669"/>
    <property type="project" value="TreeGrafter"/>
</dbReference>
<evidence type="ECO:0000256" key="3">
    <source>
        <dbReference type="ARBA" id="ARBA00022989"/>
    </source>
</evidence>
<accession>A0A8H3J1M5</accession>
<keyword evidence="8" id="KW-1185">Reference proteome</keyword>
<reference evidence="7" key="1">
    <citation type="submission" date="2021-03" db="EMBL/GenBank/DDBJ databases">
        <authorList>
            <person name="Tagirdzhanova G."/>
        </authorList>
    </citation>
    <scope>NUCLEOTIDE SEQUENCE</scope>
</reference>
<comment type="caution">
    <text evidence="7">The sequence shown here is derived from an EMBL/GenBank/DDBJ whole genome shotgun (WGS) entry which is preliminary data.</text>
</comment>
<feature type="transmembrane region" description="Helical" evidence="5">
    <location>
        <begin position="146"/>
        <end position="166"/>
    </location>
</feature>
<evidence type="ECO:0000256" key="5">
    <source>
        <dbReference type="SAM" id="Phobius"/>
    </source>
</evidence>
<dbReference type="OrthoDB" id="5423111at2759"/>
<dbReference type="PANTHER" id="PTHR28165">
    <property type="entry name" value="NON-CLASSICAL EXPORT PROTEIN 2-RELATED"/>
    <property type="match status" value="1"/>
</dbReference>
<feature type="domain" description="MARVEL" evidence="6">
    <location>
        <begin position="6"/>
        <end position="161"/>
    </location>
</feature>
<dbReference type="EMBL" id="CAJPDS010000124">
    <property type="protein sequence ID" value="CAF9939051.1"/>
    <property type="molecule type" value="Genomic_DNA"/>
</dbReference>
<dbReference type="InterPro" id="IPR008253">
    <property type="entry name" value="Marvel"/>
</dbReference>
<evidence type="ECO:0000313" key="7">
    <source>
        <dbReference type="EMBL" id="CAF9939051.1"/>
    </source>
</evidence>
<evidence type="ECO:0000313" key="8">
    <source>
        <dbReference type="Proteomes" id="UP000664521"/>
    </source>
</evidence>
<feature type="transmembrane region" description="Helical" evidence="5">
    <location>
        <begin position="69"/>
        <end position="91"/>
    </location>
</feature>
<evidence type="ECO:0000256" key="4">
    <source>
        <dbReference type="ARBA" id="ARBA00023136"/>
    </source>
</evidence>
<sequence>MPEIINLALRGAQIFFGILILGLSGHLVASQRYGGAPATTNYEVFVGILCLLVALIGVAASFISAIGGVILFALDALTCLFLFAGGVAFAARIPLHCGCNQPHSQCTHLTNNNIVNGGVTTVDGHHVVDPNVNRVDRCRQAQADTAFIWFAWAAFVATALFSFLAWRRGGIK</sequence>
<dbReference type="GO" id="GO:0070941">
    <property type="term" value="P:eisosome assembly"/>
    <property type="evidence" value="ECO:0007669"/>
    <property type="project" value="TreeGrafter"/>
</dbReference>
<keyword evidence="2 5" id="KW-0812">Transmembrane</keyword>
<dbReference type="GO" id="GO:0072659">
    <property type="term" value="P:protein localization to plasma membrane"/>
    <property type="evidence" value="ECO:0007669"/>
    <property type="project" value="TreeGrafter"/>
</dbReference>